<feature type="region of interest" description="Disordered" evidence="2">
    <location>
        <begin position="349"/>
        <end position="468"/>
    </location>
</feature>
<evidence type="ECO:0000256" key="1">
    <source>
        <dbReference type="ARBA" id="ARBA00010402"/>
    </source>
</evidence>
<dbReference type="GO" id="GO:0005737">
    <property type="term" value="C:cytoplasm"/>
    <property type="evidence" value="ECO:0007669"/>
    <property type="project" value="TreeGrafter"/>
</dbReference>
<reference evidence="3" key="1">
    <citation type="submission" date="2016-04" db="EMBL/GenBank/DDBJ databases">
        <authorList>
            <person name="Evans L.H."/>
            <person name="Alamgir A."/>
            <person name="Owens N."/>
            <person name="Weber N.D."/>
            <person name="Virtaneva K."/>
            <person name="Barbian K."/>
            <person name="Babar A."/>
            <person name="Rosenke K."/>
        </authorList>
    </citation>
    <scope>NUCLEOTIDE SEQUENCE [LARGE SCALE GENOMIC DNA]</scope>
    <source>
        <strain evidence="3">CBS 101.48</strain>
    </source>
</reference>
<keyword evidence="4" id="KW-1185">Reference proteome</keyword>
<evidence type="ECO:0000313" key="3">
    <source>
        <dbReference type="EMBL" id="SAM06939.1"/>
    </source>
</evidence>
<dbReference type="PANTHER" id="PTHR31315:SF1">
    <property type="entry name" value="PROTEIN SIP5"/>
    <property type="match status" value="1"/>
</dbReference>
<dbReference type="InParanoid" id="A0A168RHD4"/>
<dbReference type="AlphaFoldDB" id="A0A168RHD4"/>
<dbReference type="EMBL" id="LT554635">
    <property type="protein sequence ID" value="SAM06939.1"/>
    <property type="molecule type" value="Genomic_DNA"/>
</dbReference>
<accession>A0A168RHD4</accession>
<name>A0A168RHD4_ABSGL</name>
<evidence type="ECO:0000313" key="4">
    <source>
        <dbReference type="Proteomes" id="UP000078561"/>
    </source>
</evidence>
<dbReference type="Proteomes" id="UP000078561">
    <property type="component" value="Unassembled WGS sequence"/>
</dbReference>
<dbReference type="CDD" id="cd24139">
    <property type="entry name" value="SIP5-like"/>
    <property type="match status" value="1"/>
</dbReference>
<feature type="compositionally biased region" description="Basic and acidic residues" evidence="2">
    <location>
        <begin position="110"/>
        <end position="126"/>
    </location>
</feature>
<feature type="compositionally biased region" description="Polar residues" evidence="2">
    <location>
        <begin position="7"/>
        <end position="20"/>
    </location>
</feature>
<feature type="compositionally biased region" description="Polar residues" evidence="2">
    <location>
        <begin position="86"/>
        <end position="109"/>
    </location>
</feature>
<feature type="region of interest" description="Disordered" evidence="2">
    <location>
        <begin position="83"/>
        <end position="126"/>
    </location>
</feature>
<feature type="compositionally biased region" description="Acidic residues" evidence="2">
    <location>
        <begin position="401"/>
        <end position="411"/>
    </location>
</feature>
<proteinExistence type="inferred from homology"/>
<feature type="compositionally biased region" description="Low complexity" evidence="2">
    <location>
        <begin position="357"/>
        <end position="376"/>
    </location>
</feature>
<feature type="compositionally biased region" description="Polar residues" evidence="2">
    <location>
        <begin position="418"/>
        <end position="428"/>
    </location>
</feature>
<sequence length="468" mass="51527">MGANGSKDATSRSSNLQSIHFKNKPQEQVDFGTVFPNGLYSTTPQDFDSRVLRQLVITRKLSPFYQGLPDAPEQVTAASLLPKPQPSMSLSATPTPSVSQQSRPRSASNRSDKMQRPIEKEPSHAEKMKMQRAMLYNDAVECPICFLYYPPNINFSRCCDQPICTECFIQIHRPTDDPSSPATCPFCLETNYGVTYTAPPWSEKEKPKRLRSFSSSSSLSTSYSSSASSPPPVPSTGARHTTSGLSDGFKPRRKSISHTHPNVVLIDHIRPNWNRPPAAPSRSRRNSLTTGNTASPGRNLLRVVTRPGRSASSAASTEYNHYLATVRDMNMDLEEWMVMEAIRLSLSEQEEQARNNTQQGSDSTSTSSSTGTSVSSPLPPLPQQQTTATTTTTQPVRKEANDDDDDDDDEQPLAAQVQKYQKNGYQPDSSIYTSSSSSSQESLENQECNVDSKSSTPEHDPTITDVVC</sequence>
<dbReference type="SUPFAM" id="SSF57850">
    <property type="entry name" value="RING/U-box"/>
    <property type="match status" value="1"/>
</dbReference>
<feature type="region of interest" description="Disordered" evidence="2">
    <location>
        <begin position="221"/>
        <end position="316"/>
    </location>
</feature>
<feature type="compositionally biased region" description="Low complexity" evidence="2">
    <location>
        <begin position="429"/>
        <end position="442"/>
    </location>
</feature>
<feature type="region of interest" description="Disordered" evidence="2">
    <location>
        <begin position="1"/>
        <end position="28"/>
    </location>
</feature>
<dbReference type="STRING" id="4829.A0A168RHD4"/>
<feature type="compositionally biased region" description="Low complexity" evidence="2">
    <location>
        <begin position="383"/>
        <end position="395"/>
    </location>
</feature>
<comment type="similarity">
    <text evidence="1">Belongs to the SIP5 family.</text>
</comment>
<dbReference type="OrthoDB" id="21471at2759"/>
<feature type="compositionally biased region" description="Polar residues" evidence="2">
    <location>
        <begin position="443"/>
        <end position="455"/>
    </location>
</feature>
<evidence type="ECO:0008006" key="5">
    <source>
        <dbReference type="Google" id="ProtNLM"/>
    </source>
</evidence>
<protein>
    <recommendedName>
        <fullName evidence="5">RING-type domain-containing protein</fullName>
    </recommendedName>
</protein>
<dbReference type="InterPro" id="IPR039301">
    <property type="entry name" value="Sip5/DA2"/>
</dbReference>
<organism evidence="3">
    <name type="scientific">Absidia glauca</name>
    <name type="common">Pin mould</name>
    <dbReference type="NCBI Taxonomy" id="4829"/>
    <lineage>
        <taxon>Eukaryota</taxon>
        <taxon>Fungi</taxon>
        <taxon>Fungi incertae sedis</taxon>
        <taxon>Mucoromycota</taxon>
        <taxon>Mucoromycotina</taxon>
        <taxon>Mucoromycetes</taxon>
        <taxon>Mucorales</taxon>
        <taxon>Cunninghamellaceae</taxon>
        <taxon>Absidia</taxon>
    </lineage>
</organism>
<gene>
    <name evidence="3" type="primary">ABSGL_12580.1 scaffold 12955</name>
</gene>
<dbReference type="PANTHER" id="PTHR31315">
    <property type="entry name" value="PROTEIN SIP5"/>
    <property type="match status" value="1"/>
</dbReference>
<dbReference type="FunCoup" id="A0A168RHD4">
    <property type="interactions" value="4"/>
</dbReference>
<evidence type="ECO:0000256" key="2">
    <source>
        <dbReference type="SAM" id="MobiDB-lite"/>
    </source>
</evidence>
<dbReference type="OMA" id="ISEPANC"/>